<keyword evidence="3" id="KW-1015">Disulfide bond</keyword>
<keyword evidence="2 5" id="KW-0732">Signal</keyword>
<feature type="chain" id="PRO_5043045457" description="Bifunctional inhibitor/plant lipid transfer protein/seed storage helical domain-containing protein" evidence="5">
    <location>
        <begin position="28"/>
        <end position="139"/>
    </location>
</feature>
<dbReference type="InterPro" id="IPR043325">
    <property type="entry name" value="LTSS"/>
</dbReference>
<dbReference type="Gene3D" id="1.10.110.10">
    <property type="entry name" value="Plant lipid-transfer and hydrophobic proteins"/>
    <property type="match status" value="1"/>
</dbReference>
<accession>A0AAP0EV12</accession>
<evidence type="ECO:0000256" key="5">
    <source>
        <dbReference type="SAM" id="SignalP"/>
    </source>
</evidence>
<dbReference type="CDD" id="cd00010">
    <property type="entry name" value="AAI_LTSS"/>
    <property type="match status" value="1"/>
</dbReference>
<evidence type="ECO:0000256" key="4">
    <source>
        <dbReference type="ARBA" id="ARBA00023180"/>
    </source>
</evidence>
<evidence type="ECO:0000256" key="2">
    <source>
        <dbReference type="ARBA" id="ARBA00022729"/>
    </source>
</evidence>
<evidence type="ECO:0000256" key="3">
    <source>
        <dbReference type="ARBA" id="ARBA00023157"/>
    </source>
</evidence>
<reference evidence="7 8" key="1">
    <citation type="submission" date="2024-01" db="EMBL/GenBank/DDBJ databases">
        <title>Genome assemblies of Stephania.</title>
        <authorList>
            <person name="Yang L."/>
        </authorList>
    </citation>
    <scope>NUCLEOTIDE SEQUENCE [LARGE SCALE GENOMIC DNA]</scope>
    <source>
        <strain evidence="7">QJT</strain>
        <tissue evidence="7">Leaf</tissue>
    </source>
</reference>
<dbReference type="PANTHER" id="PTHR33044">
    <property type="entry name" value="BIFUNCTIONAL INHIBITOR/LIPID-TRANSFER PROTEIN/SEED STORAGE 2S ALBUMIN SUPERFAMILY PROTEIN-RELATED"/>
    <property type="match status" value="1"/>
</dbReference>
<feature type="signal peptide" evidence="5">
    <location>
        <begin position="1"/>
        <end position="27"/>
    </location>
</feature>
<evidence type="ECO:0000313" key="8">
    <source>
        <dbReference type="Proteomes" id="UP001417504"/>
    </source>
</evidence>
<proteinExistence type="inferred from homology"/>
<dbReference type="InterPro" id="IPR036312">
    <property type="entry name" value="Bifun_inhib/LTP/seed_sf"/>
</dbReference>
<evidence type="ECO:0000259" key="6">
    <source>
        <dbReference type="Pfam" id="PF14368"/>
    </source>
</evidence>
<organism evidence="7 8">
    <name type="scientific">Stephania japonica</name>
    <dbReference type="NCBI Taxonomy" id="461633"/>
    <lineage>
        <taxon>Eukaryota</taxon>
        <taxon>Viridiplantae</taxon>
        <taxon>Streptophyta</taxon>
        <taxon>Embryophyta</taxon>
        <taxon>Tracheophyta</taxon>
        <taxon>Spermatophyta</taxon>
        <taxon>Magnoliopsida</taxon>
        <taxon>Ranunculales</taxon>
        <taxon>Menispermaceae</taxon>
        <taxon>Menispermoideae</taxon>
        <taxon>Cissampelideae</taxon>
        <taxon>Stephania</taxon>
    </lineage>
</organism>
<dbReference type="Proteomes" id="UP001417504">
    <property type="component" value="Unassembled WGS sequence"/>
</dbReference>
<name>A0AAP0EV12_9MAGN</name>
<dbReference type="SUPFAM" id="SSF47699">
    <property type="entry name" value="Bifunctional inhibitor/lipid-transfer protein/seed storage 2S albumin"/>
    <property type="match status" value="1"/>
</dbReference>
<protein>
    <recommendedName>
        <fullName evidence="6">Bifunctional inhibitor/plant lipid transfer protein/seed storage helical domain-containing protein</fullName>
    </recommendedName>
</protein>
<dbReference type="AlphaFoldDB" id="A0AAP0EV12"/>
<evidence type="ECO:0000313" key="7">
    <source>
        <dbReference type="EMBL" id="KAK9097188.1"/>
    </source>
</evidence>
<comment type="caution">
    <text evidence="7">The sequence shown here is derived from an EMBL/GenBank/DDBJ whole genome shotgun (WGS) entry which is preliminary data.</text>
</comment>
<keyword evidence="8" id="KW-1185">Reference proteome</keyword>
<gene>
    <name evidence="7" type="ORF">Sjap_022685</name>
</gene>
<keyword evidence="4" id="KW-0325">Glycoprotein</keyword>
<dbReference type="EMBL" id="JBBNAE010000009">
    <property type="protein sequence ID" value="KAK9097188.1"/>
    <property type="molecule type" value="Genomic_DNA"/>
</dbReference>
<comment type="similarity">
    <text evidence="1">Belongs to the plant LTP family.</text>
</comment>
<feature type="domain" description="Bifunctional inhibitor/plant lipid transfer protein/seed storage helical" evidence="6">
    <location>
        <begin position="45"/>
        <end position="124"/>
    </location>
</feature>
<evidence type="ECO:0000256" key="1">
    <source>
        <dbReference type="ARBA" id="ARBA00009748"/>
    </source>
</evidence>
<dbReference type="Pfam" id="PF14368">
    <property type="entry name" value="LTP_2"/>
    <property type="match status" value="1"/>
</dbReference>
<dbReference type="InterPro" id="IPR016140">
    <property type="entry name" value="Bifunc_inhib/LTP/seed_store"/>
</dbReference>
<sequence length="139" mass="15202">MMVVSKLFVVLCVLAVSLFGGLERVSSQQHAPPPVDCSWRIELTTEIYDVPECMSFVNNGTQVHPEGHECCTWFQNIFFDKTNVNCLCEAFKSCTSQLGDVFNVTRAAALPAACGINDPSLVDCGRKCMHGSRGNNQAP</sequence>